<keyword evidence="1" id="KW-0472">Membrane</keyword>
<gene>
    <name evidence="2" type="ORF">EYC80_010039</name>
</gene>
<dbReference type="AlphaFoldDB" id="A0A5N6JUA9"/>
<sequence length="281" mass="31116">MHAKHEDRTQGLSGRQITALLMILAAQLIFIFAVLHLMLKGSSEGAGMQFPDIPTVITVPFGGVPSTARVLLDDKSENGCVEGRTNPKMKESFEEMIMVGGRMDASQYLVSVKQRVAKRLACHRTFVSDRKYALVMVLWEVIEGVYELEELAGVAASSFMNRGTGGAASGTSREEVKVVGFRKEVEERMGKNDFEGVLKMVKSGLNKAGGKFAKEKVKIEGGYRSKGEENFDEKMKMVEESTRKIKRGLLASWEILHEIGEEMKEMEGWGCDFGLTGDHLI</sequence>
<dbReference type="Proteomes" id="UP000326757">
    <property type="component" value="Unassembled WGS sequence"/>
</dbReference>
<dbReference type="EMBL" id="VIGI01000015">
    <property type="protein sequence ID" value="KAB8291358.1"/>
    <property type="molecule type" value="Genomic_DNA"/>
</dbReference>
<evidence type="ECO:0000313" key="3">
    <source>
        <dbReference type="Proteomes" id="UP000326757"/>
    </source>
</evidence>
<keyword evidence="3" id="KW-1185">Reference proteome</keyword>
<keyword evidence="1" id="KW-0812">Transmembrane</keyword>
<protein>
    <submittedName>
        <fullName evidence="2">Uncharacterized protein</fullName>
    </submittedName>
</protein>
<dbReference type="OrthoDB" id="3526173at2759"/>
<comment type="caution">
    <text evidence="2">The sequence shown here is derived from an EMBL/GenBank/DDBJ whole genome shotgun (WGS) entry which is preliminary data.</text>
</comment>
<organism evidence="2 3">
    <name type="scientific">Monilinia laxa</name>
    <name type="common">Brown rot fungus</name>
    <name type="synonym">Sclerotinia laxa</name>
    <dbReference type="NCBI Taxonomy" id="61186"/>
    <lineage>
        <taxon>Eukaryota</taxon>
        <taxon>Fungi</taxon>
        <taxon>Dikarya</taxon>
        <taxon>Ascomycota</taxon>
        <taxon>Pezizomycotina</taxon>
        <taxon>Leotiomycetes</taxon>
        <taxon>Helotiales</taxon>
        <taxon>Sclerotiniaceae</taxon>
        <taxon>Monilinia</taxon>
    </lineage>
</organism>
<evidence type="ECO:0000313" key="2">
    <source>
        <dbReference type="EMBL" id="KAB8291358.1"/>
    </source>
</evidence>
<name>A0A5N6JUA9_MONLA</name>
<feature type="transmembrane region" description="Helical" evidence="1">
    <location>
        <begin position="20"/>
        <end position="39"/>
    </location>
</feature>
<proteinExistence type="predicted"/>
<reference evidence="2 3" key="1">
    <citation type="submission" date="2019-06" db="EMBL/GenBank/DDBJ databases">
        <title>Genome Sequence of the Brown Rot Fungal Pathogen Monilinia laxa.</title>
        <authorList>
            <person name="De Miccolis Angelini R.M."/>
            <person name="Landi L."/>
            <person name="Abate D."/>
            <person name="Pollastro S."/>
            <person name="Romanazzi G."/>
            <person name="Faretra F."/>
        </authorList>
    </citation>
    <scope>NUCLEOTIDE SEQUENCE [LARGE SCALE GENOMIC DNA]</scope>
    <source>
        <strain evidence="2 3">Mlax316</strain>
    </source>
</reference>
<accession>A0A5N6JUA9</accession>
<keyword evidence="1" id="KW-1133">Transmembrane helix</keyword>
<evidence type="ECO:0000256" key="1">
    <source>
        <dbReference type="SAM" id="Phobius"/>
    </source>
</evidence>